<keyword evidence="3" id="KW-0238">DNA-binding</keyword>
<dbReference type="SUPFAM" id="SSF46785">
    <property type="entry name" value="Winged helix' DNA-binding domain"/>
    <property type="match status" value="1"/>
</dbReference>
<dbReference type="Pfam" id="PF00126">
    <property type="entry name" value="HTH_1"/>
    <property type="match status" value="1"/>
</dbReference>
<dbReference type="PANTHER" id="PTHR30427:SF1">
    <property type="entry name" value="TRANSCRIPTIONAL ACTIVATOR PROTEIN LYSR"/>
    <property type="match status" value="1"/>
</dbReference>
<dbReference type="GO" id="GO:0003700">
    <property type="term" value="F:DNA-binding transcription factor activity"/>
    <property type="evidence" value="ECO:0007669"/>
    <property type="project" value="InterPro"/>
</dbReference>
<dbReference type="InterPro" id="IPR037424">
    <property type="entry name" value="NocR_PBP2"/>
</dbReference>
<dbReference type="InterPro" id="IPR005119">
    <property type="entry name" value="LysR_subst-bd"/>
</dbReference>
<comment type="similarity">
    <text evidence="1">Belongs to the LysR transcriptional regulatory family.</text>
</comment>
<evidence type="ECO:0000256" key="3">
    <source>
        <dbReference type="ARBA" id="ARBA00023125"/>
    </source>
</evidence>
<evidence type="ECO:0000256" key="2">
    <source>
        <dbReference type="ARBA" id="ARBA00023015"/>
    </source>
</evidence>
<dbReference type="SUPFAM" id="SSF53850">
    <property type="entry name" value="Periplasmic binding protein-like II"/>
    <property type="match status" value="1"/>
</dbReference>
<sequence>MINFRQLEVLKTLLATGSTIATAKSMGLSQSGVSRLLQQLESDLSLTLFARDKGRLIPTPEASILARDAENILLGLNRFSGLAEDLRSGATGPEVVRIGLPSSMWEEFAPAMLVDYSKKYPTVRIETFFETTTAITRLVEQRVIDFGFLRYEEQIGPGIDMEPVASGVSVCVIPESHPLAALAEIAPKDLRNIPLILIGRQMPTRMLLDQTFKRAGVKQSVKIETHTNSSACAYVAHGLGIAILSSFYANLYRHLPVVQRPFTPVSKQEFGLAKPAGMPLSRAARALMDALKRQIALSQNP</sequence>
<evidence type="ECO:0000313" key="8">
    <source>
        <dbReference type="Proteomes" id="UP000185109"/>
    </source>
</evidence>
<dbReference type="PANTHER" id="PTHR30427">
    <property type="entry name" value="TRANSCRIPTIONAL ACTIVATOR PROTEIN LYSR"/>
    <property type="match status" value="1"/>
</dbReference>
<evidence type="ECO:0000259" key="6">
    <source>
        <dbReference type="PROSITE" id="PS50931"/>
    </source>
</evidence>
<dbReference type="Gene3D" id="3.40.190.290">
    <property type="match status" value="1"/>
</dbReference>
<dbReference type="CDD" id="cd08415">
    <property type="entry name" value="PBP2_LysR_opines_like"/>
    <property type="match status" value="1"/>
</dbReference>
<keyword evidence="7" id="KW-0614">Plasmid</keyword>
<evidence type="ECO:0000256" key="5">
    <source>
        <dbReference type="ARBA" id="ARBA00023163"/>
    </source>
</evidence>
<dbReference type="Pfam" id="PF03466">
    <property type="entry name" value="LysR_substrate"/>
    <property type="match status" value="1"/>
</dbReference>
<dbReference type="InterPro" id="IPR036390">
    <property type="entry name" value="WH_DNA-bd_sf"/>
</dbReference>
<keyword evidence="5" id="KW-0804">Transcription</keyword>
<keyword evidence="2" id="KW-0805">Transcription regulation</keyword>
<gene>
    <name evidence="7" type="ORF">AM571_PC00311</name>
</gene>
<dbReference type="Proteomes" id="UP000185109">
    <property type="component" value="Plasmid pRsp8C3c"/>
</dbReference>
<proteinExistence type="inferred from homology"/>
<dbReference type="InterPro" id="IPR036388">
    <property type="entry name" value="WH-like_DNA-bd_sf"/>
</dbReference>
<dbReference type="GO" id="GO:0010628">
    <property type="term" value="P:positive regulation of gene expression"/>
    <property type="evidence" value="ECO:0007669"/>
    <property type="project" value="TreeGrafter"/>
</dbReference>
<name>A0A1L5PCX5_RHIET</name>
<dbReference type="EMBL" id="CP017244">
    <property type="protein sequence ID" value="APO78051.1"/>
    <property type="molecule type" value="Genomic_DNA"/>
</dbReference>
<evidence type="ECO:0000256" key="4">
    <source>
        <dbReference type="ARBA" id="ARBA00023159"/>
    </source>
</evidence>
<geneLocation type="plasmid" evidence="8">
    <name>prsp8c3c</name>
</geneLocation>
<protein>
    <submittedName>
        <fullName evidence="7">LysR family transcriptional regulator protein</fullName>
    </submittedName>
</protein>
<dbReference type="PROSITE" id="PS50931">
    <property type="entry name" value="HTH_LYSR"/>
    <property type="match status" value="1"/>
</dbReference>
<dbReference type="GO" id="GO:0043565">
    <property type="term" value="F:sequence-specific DNA binding"/>
    <property type="evidence" value="ECO:0007669"/>
    <property type="project" value="TreeGrafter"/>
</dbReference>
<evidence type="ECO:0000256" key="1">
    <source>
        <dbReference type="ARBA" id="ARBA00009437"/>
    </source>
</evidence>
<feature type="domain" description="HTH lysR-type" evidence="6">
    <location>
        <begin position="2"/>
        <end position="59"/>
    </location>
</feature>
<dbReference type="InterPro" id="IPR000847">
    <property type="entry name" value="LysR_HTH_N"/>
</dbReference>
<keyword evidence="4" id="KW-0010">Activator</keyword>
<dbReference type="AlphaFoldDB" id="A0A1L5PCX5"/>
<dbReference type="Gene3D" id="1.10.10.10">
    <property type="entry name" value="Winged helix-like DNA-binding domain superfamily/Winged helix DNA-binding domain"/>
    <property type="match status" value="1"/>
</dbReference>
<reference evidence="7 8" key="1">
    <citation type="submission" date="2016-09" db="EMBL/GenBank/DDBJ databases">
        <title>The complete genome sequences of Rhizobium gallicum, symbiovars gallicum and phaseoli, symbionts associated to common bean (Phaseolus vulgaris).</title>
        <authorList>
            <person name="Bustos P."/>
            <person name="Santamaria R.I."/>
            <person name="Perez-Carrascal O.M."/>
            <person name="Juarez S."/>
            <person name="Lozano L."/>
            <person name="Martinez-Flores I."/>
            <person name="Martinez-Romero E."/>
            <person name="Cevallos M."/>
            <person name="Romero D."/>
            <person name="Davila G."/>
            <person name="Gonzalez V."/>
        </authorList>
    </citation>
    <scope>NUCLEOTIDE SEQUENCE [LARGE SCALE GENOMIC DNA]</scope>
    <source>
        <strain evidence="7 8">8C-3</strain>
        <plasmid evidence="8">Plasmid prsp8c3c</plasmid>
    </source>
</reference>
<organism evidence="7 8">
    <name type="scientific">Rhizobium etli 8C-3</name>
    <dbReference type="NCBI Taxonomy" id="538025"/>
    <lineage>
        <taxon>Bacteria</taxon>
        <taxon>Pseudomonadati</taxon>
        <taxon>Pseudomonadota</taxon>
        <taxon>Alphaproteobacteria</taxon>
        <taxon>Hyphomicrobiales</taxon>
        <taxon>Rhizobiaceae</taxon>
        <taxon>Rhizobium/Agrobacterium group</taxon>
        <taxon>Rhizobium</taxon>
    </lineage>
</organism>
<accession>A0A1L5PCX5</accession>
<evidence type="ECO:0000313" key="7">
    <source>
        <dbReference type="EMBL" id="APO78051.1"/>
    </source>
</evidence>